<evidence type="ECO:0000313" key="2">
    <source>
        <dbReference type="EMBL" id="KJX98229.1"/>
    </source>
</evidence>
<feature type="region of interest" description="Disordered" evidence="1">
    <location>
        <begin position="112"/>
        <end position="141"/>
    </location>
</feature>
<evidence type="ECO:0000256" key="1">
    <source>
        <dbReference type="SAM" id="MobiDB-lite"/>
    </source>
</evidence>
<gene>
    <name evidence="2" type="ORF">TI39_contig426g00012</name>
</gene>
<proteinExistence type="predicted"/>
<keyword evidence="3" id="KW-1185">Reference proteome</keyword>
<reference evidence="2 3" key="1">
    <citation type="submission" date="2015-03" db="EMBL/GenBank/DDBJ databases">
        <title>RNA-seq based gene annotation and comparative genomics of four Zymoseptoria species reveal species-specific pathogenicity related genes and transposable element activity.</title>
        <authorList>
            <person name="Grandaubert J."/>
            <person name="Bhattacharyya A."/>
            <person name="Stukenbrock E.H."/>
        </authorList>
    </citation>
    <scope>NUCLEOTIDE SEQUENCE [LARGE SCALE GENOMIC DNA]</scope>
    <source>
        <strain evidence="2 3">Zb18110</strain>
    </source>
</reference>
<dbReference type="EMBL" id="LAFY01000418">
    <property type="protein sequence ID" value="KJX98229.1"/>
    <property type="molecule type" value="Genomic_DNA"/>
</dbReference>
<evidence type="ECO:0008006" key="4">
    <source>
        <dbReference type="Google" id="ProtNLM"/>
    </source>
</evidence>
<protein>
    <recommendedName>
        <fullName evidence="4">F-box domain-containing protein</fullName>
    </recommendedName>
</protein>
<sequence>MHSQLLPEAQRVIVENPKFSPINDHGKDGDADSMTSPAEKTFAVPELGAKILAFLPAVEILSVLRVSHAFEDAISGCPSIRQLLFLRPDDRILTLGDGKPAQRANKTIRPLADKANRFDPGSSETHQQAGTPESIPLRSPAAVRCTTDSRIAAESGQTHPG</sequence>
<dbReference type="SUPFAM" id="SSF81383">
    <property type="entry name" value="F-box domain"/>
    <property type="match status" value="1"/>
</dbReference>
<dbReference type="Proteomes" id="UP000033647">
    <property type="component" value="Unassembled WGS sequence"/>
</dbReference>
<accession>A0A0F4GLC1</accession>
<name>A0A0F4GLC1_9PEZI</name>
<dbReference type="OrthoDB" id="10640882at2759"/>
<comment type="caution">
    <text evidence="2">The sequence shown here is derived from an EMBL/GenBank/DDBJ whole genome shotgun (WGS) entry which is preliminary data.</text>
</comment>
<dbReference type="AlphaFoldDB" id="A0A0F4GLC1"/>
<feature type="region of interest" description="Disordered" evidence="1">
    <location>
        <begin position="17"/>
        <end position="36"/>
    </location>
</feature>
<dbReference type="InterPro" id="IPR036047">
    <property type="entry name" value="F-box-like_dom_sf"/>
</dbReference>
<evidence type="ECO:0000313" key="3">
    <source>
        <dbReference type="Proteomes" id="UP000033647"/>
    </source>
</evidence>
<feature type="compositionally biased region" description="Polar residues" evidence="1">
    <location>
        <begin position="122"/>
        <end position="131"/>
    </location>
</feature>
<organism evidence="2 3">
    <name type="scientific">Zymoseptoria brevis</name>
    <dbReference type="NCBI Taxonomy" id="1047168"/>
    <lineage>
        <taxon>Eukaryota</taxon>
        <taxon>Fungi</taxon>
        <taxon>Dikarya</taxon>
        <taxon>Ascomycota</taxon>
        <taxon>Pezizomycotina</taxon>
        <taxon>Dothideomycetes</taxon>
        <taxon>Dothideomycetidae</taxon>
        <taxon>Mycosphaerellales</taxon>
        <taxon>Mycosphaerellaceae</taxon>
        <taxon>Zymoseptoria</taxon>
    </lineage>
</organism>